<evidence type="ECO:0000256" key="1">
    <source>
        <dbReference type="SAM" id="MobiDB-lite"/>
    </source>
</evidence>
<dbReference type="PaxDb" id="65489-OBART06G14250.1"/>
<keyword evidence="3" id="KW-1185">Reference proteome</keyword>
<evidence type="ECO:0000313" key="3">
    <source>
        <dbReference type="Proteomes" id="UP000026960"/>
    </source>
</evidence>
<sequence>MSERTSREGLQDGCGARTALEWQQWHPGDAAVILKTKKNPTAEDDQCRQRGCRYAVDDEDDESDNAMTRRGDIGVARCQCSGENSTGSEATLRRAPLSIPTTSGGGPGAATLWPKGVTQRQAGNPNFDGADA</sequence>
<organism evidence="2">
    <name type="scientific">Oryza barthii</name>
    <dbReference type="NCBI Taxonomy" id="65489"/>
    <lineage>
        <taxon>Eukaryota</taxon>
        <taxon>Viridiplantae</taxon>
        <taxon>Streptophyta</taxon>
        <taxon>Embryophyta</taxon>
        <taxon>Tracheophyta</taxon>
        <taxon>Spermatophyta</taxon>
        <taxon>Magnoliopsida</taxon>
        <taxon>Liliopsida</taxon>
        <taxon>Poales</taxon>
        <taxon>Poaceae</taxon>
        <taxon>BOP clade</taxon>
        <taxon>Oryzoideae</taxon>
        <taxon>Oryzeae</taxon>
        <taxon>Oryzinae</taxon>
        <taxon>Oryza</taxon>
    </lineage>
</organism>
<name>A0A0D3GGE6_9ORYZ</name>
<dbReference type="Gramene" id="OBART06G14250.1">
    <property type="protein sequence ID" value="OBART06G14250.1"/>
    <property type="gene ID" value="OBART06G14250"/>
</dbReference>
<dbReference type="EnsemblPlants" id="OBART06G14250.1">
    <property type="protein sequence ID" value="OBART06G14250.1"/>
    <property type="gene ID" value="OBART06G14250"/>
</dbReference>
<dbReference type="AlphaFoldDB" id="A0A0D3GGE6"/>
<protein>
    <submittedName>
        <fullName evidence="2">Uncharacterized protein</fullName>
    </submittedName>
</protein>
<accession>A0A0D3GGE6</accession>
<dbReference type="Proteomes" id="UP000026960">
    <property type="component" value="Chromosome 6"/>
</dbReference>
<evidence type="ECO:0000313" key="2">
    <source>
        <dbReference type="EnsemblPlants" id="OBART06G14250.1"/>
    </source>
</evidence>
<feature type="region of interest" description="Disordered" evidence="1">
    <location>
        <begin position="81"/>
        <end position="132"/>
    </location>
</feature>
<reference evidence="2" key="1">
    <citation type="journal article" date="2009" name="Rice">
        <title>De Novo Next Generation Sequencing of Plant Genomes.</title>
        <authorList>
            <person name="Rounsley S."/>
            <person name="Marri P.R."/>
            <person name="Yu Y."/>
            <person name="He R."/>
            <person name="Sisneros N."/>
            <person name="Goicoechea J.L."/>
            <person name="Lee S.J."/>
            <person name="Angelova A."/>
            <person name="Kudrna D."/>
            <person name="Luo M."/>
            <person name="Affourtit J."/>
            <person name="Desany B."/>
            <person name="Knight J."/>
            <person name="Niazi F."/>
            <person name="Egholm M."/>
            <person name="Wing R.A."/>
        </authorList>
    </citation>
    <scope>NUCLEOTIDE SEQUENCE [LARGE SCALE GENOMIC DNA]</scope>
    <source>
        <strain evidence="2">cv. IRGC 105608</strain>
    </source>
</reference>
<reference evidence="2" key="2">
    <citation type="submission" date="2015-03" db="UniProtKB">
        <authorList>
            <consortium name="EnsemblPlants"/>
        </authorList>
    </citation>
    <scope>IDENTIFICATION</scope>
</reference>
<proteinExistence type="predicted"/>
<dbReference type="HOGENOM" id="CLU_158244_2_0_1"/>